<name>A0A3N0CMR4_9ACTN</name>
<proteinExistence type="predicted"/>
<accession>A0A3N0CMR4</accession>
<feature type="compositionally biased region" description="Pro residues" evidence="1">
    <location>
        <begin position="35"/>
        <end position="45"/>
    </location>
</feature>
<feature type="region of interest" description="Disordered" evidence="1">
    <location>
        <begin position="1"/>
        <end position="59"/>
    </location>
</feature>
<evidence type="ECO:0008006" key="4">
    <source>
        <dbReference type="Google" id="ProtNLM"/>
    </source>
</evidence>
<evidence type="ECO:0000313" key="3">
    <source>
        <dbReference type="Proteomes" id="UP000267128"/>
    </source>
</evidence>
<dbReference type="Proteomes" id="UP000267128">
    <property type="component" value="Unassembled WGS sequence"/>
</dbReference>
<dbReference type="EMBL" id="RJSE01000005">
    <property type="protein sequence ID" value="RNL64193.1"/>
    <property type="molecule type" value="Genomic_DNA"/>
</dbReference>
<comment type="caution">
    <text evidence="2">The sequence shown here is derived from an EMBL/GenBank/DDBJ whole genome shotgun (WGS) entry which is preliminary data.</text>
</comment>
<reference evidence="2 3" key="1">
    <citation type="submission" date="2018-11" db="EMBL/GenBank/DDBJ databases">
        <authorList>
            <person name="Li F."/>
        </authorList>
    </citation>
    <scope>NUCLEOTIDE SEQUENCE [LARGE SCALE GENOMIC DNA]</scope>
    <source>
        <strain evidence="2 3">Gsoil 097</strain>
    </source>
</reference>
<evidence type="ECO:0000313" key="2">
    <source>
        <dbReference type="EMBL" id="RNL64193.1"/>
    </source>
</evidence>
<evidence type="ECO:0000256" key="1">
    <source>
        <dbReference type="SAM" id="MobiDB-lite"/>
    </source>
</evidence>
<sequence length="223" mass="23176">MLITLALGLGGCASEDDSPAKSPAGESPETSAPPVTTPDPTPTPTETPTTTPATLTDRLLPTDAVPGLNASWRWQDGETGPADSEPFGRCAKVDLVSIGATEVVERTYFPPVDTDDNAAEQIAEFPDATTTATALKVLKSWHKRCGTKTVKAGTLTTVDGGSWYLLTVSAAHADEGLFQAVGLVTSGTRIAVLTMDSIGQDYNYPAGKEPMVAMVKAAAVRLG</sequence>
<dbReference type="AlphaFoldDB" id="A0A3N0CMR4"/>
<organism evidence="2 3">
    <name type="scientific">Nocardioides marmoriginsengisoli</name>
    <dbReference type="NCBI Taxonomy" id="661483"/>
    <lineage>
        <taxon>Bacteria</taxon>
        <taxon>Bacillati</taxon>
        <taxon>Actinomycetota</taxon>
        <taxon>Actinomycetes</taxon>
        <taxon>Propionibacteriales</taxon>
        <taxon>Nocardioidaceae</taxon>
        <taxon>Nocardioides</taxon>
    </lineage>
</organism>
<keyword evidence="3" id="KW-1185">Reference proteome</keyword>
<gene>
    <name evidence="2" type="ORF">EFK50_06575</name>
</gene>
<feature type="compositionally biased region" description="Low complexity" evidence="1">
    <location>
        <begin position="46"/>
        <end position="59"/>
    </location>
</feature>
<protein>
    <recommendedName>
        <fullName evidence="4">Sensor domain-containing protein</fullName>
    </recommendedName>
</protein>